<organism evidence="2 3">
    <name type="scientific">Corticibacter populi</name>
    <dbReference type="NCBI Taxonomy" id="1550736"/>
    <lineage>
        <taxon>Bacteria</taxon>
        <taxon>Pseudomonadati</taxon>
        <taxon>Pseudomonadota</taxon>
        <taxon>Betaproteobacteria</taxon>
        <taxon>Burkholderiales</taxon>
        <taxon>Comamonadaceae</taxon>
        <taxon>Corticibacter</taxon>
    </lineage>
</organism>
<dbReference type="Proteomes" id="UP000278006">
    <property type="component" value="Unassembled WGS sequence"/>
</dbReference>
<protein>
    <recommendedName>
        <fullName evidence="4">DUF1795 domain-containing protein</fullName>
    </recommendedName>
</protein>
<dbReference type="EMBL" id="RDQO01000003">
    <property type="protein sequence ID" value="RMX05750.1"/>
    <property type="molecule type" value="Genomic_DNA"/>
</dbReference>
<dbReference type="RefSeq" id="WP_122229315.1">
    <property type="nucleotide sequence ID" value="NZ_RDQO01000003.1"/>
</dbReference>
<reference evidence="2 3" key="1">
    <citation type="submission" date="2018-10" db="EMBL/GenBank/DDBJ databases">
        <title>Draft genome of Cortibacter populi DSM10536.</title>
        <authorList>
            <person name="Bernier A.-M."/>
            <person name="Bernard K."/>
        </authorList>
    </citation>
    <scope>NUCLEOTIDE SEQUENCE [LARGE SCALE GENOMIC DNA]</scope>
    <source>
        <strain evidence="2 3">DSM 105136</strain>
    </source>
</reference>
<feature type="chain" id="PRO_5018271105" description="DUF1795 domain-containing protein" evidence="1">
    <location>
        <begin position="19"/>
        <end position="167"/>
    </location>
</feature>
<evidence type="ECO:0000313" key="3">
    <source>
        <dbReference type="Proteomes" id="UP000278006"/>
    </source>
</evidence>
<sequence>MRSLLLALCLFGSSLACSQVVHFDRQVAQLEVPKGYRYGFEDGRRTLSLSPEAPHHIEIRLTFNSMKEYVSQRPTIGKDFVRDTAAERGKELFEVPGNGGVAFLDYSESRQAGSDRIRSTHGVMGLSDGYVTFSVTAEEKKFDSSTMKDIFARDLKKLLGKIKSRGV</sequence>
<name>A0A3M6QRT5_9BURK</name>
<keyword evidence="1" id="KW-0732">Signal</keyword>
<dbReference type="OrthoDB" id="9156110at2"/>
<proteinExistence type="predicted"/>
<gene>
    <name evidence="2" type="ORF">D8I35_11305</name>
</gene>
<dbReference type="PROSITE" id="PS51257">
    <property type="entry name" value="PROKAR_LIPOPROTEIN"/>
    <property type="match status" value="1"/>
</dbReference>
<evidence type="ECO:0000256" key="1">
    <source>
        <dbReference type="SAM" id="SignalP"/>
    </source>
</evidence>
<comment type="caution">
    <text evidence="2">The sequence shown here is derived from an EMBL/GenBank/DDBJ whole genome shotgun (WGS) entry which is preliminary data.</text>
</comment>
<evidence type="ECO:0000313" key="2">
    <source>
        <dbReference type="EMBL" id="RMX05750.1"/>
    </source>
</evidence>
<accession>A0A3M6QRT5</accession>
<evidence type="ECO:0008006" key="4">
    <source>
        <dbReference type="Google" id="ProtNLM"/>
    </source>
</evidence>
<feature type="signal peptide" evidence="1">
    <location>
        <begin position="1"/>
        <end position="18"/>
    </location>
</feature>
<keyword evidence="3" id="KW-1185">Reference proteome</keyword>
<dbReference type="AlphaFoldDB" id="A0A3M6QRT5"/>